<comment type="caution">
    <text evidence="1">The sequence shown here is derived from an EMBL/GenBank/DDBJ whole genome shotgun (WGS) entry which is preliminary data.</text>
</comment>
<protein>
    <recommendedName>
        <fullName evidence="3">DNA helicase UvrD</fullName>
    </recommendedName>
</protein>
<dbReference type="InterPro" id="IPR016195">
    <property type="entry name" value="Pol/histidinol_Pase-like"/>
</dbReference>
<dbReference type="CDD" id="cd19067">
    <property type="entry name" value="PfuEndoQ-like"/>
    <property type="match status" value="1"/>
</dbReference>
<organism evidence="1 2">
    <name type="scientific">Candidatus Uhrbacteria bacterium RIFCSPHIGHO2_01_FULL_63_20</name>
    <dbReference type="NCBI Taxonomy" id="1802385"/>
    <lineage>
        <taxon>Bacteria</taxon>
        <taxon>Candidatus Uhriibacteriota</taxon>
    </lineage>
</organism>
<dbReference type="PANTHER" id="PTHR40084:SF1">
    <property type="entry name" value="PHOSPHOTRANSFERASE"/>
    <property type="match status" value="1"/>
</dbReference>
<proteinExistence type="predicted"/>
<accession>A0A1F7TLX5</accession>
<dbReference type="EMBL" id="MGDT01000004">
    <property type="protein sequence ID" value="OGL66985.1"/>
    <property type="molecule type" value="Genomic_DNA"/>
</dbReference>
<dbReference type="Gene3D" id="3.20.20.140">
    <property type="entry name" value="Metal-dependent hydrolases"/>
    <property type="match status" value="1"/>
</dbReference>
<dbReference type="PANTHER" id="PTHR40084">
    <property type="entry name" value="PHOSPHOHYDROLASE, PHP FAMILY"/>
    <property type="match status" value="1"/>
</dbReference>
<dbReference type="Proteomes" id="UP000177885">
    <property type="component" value="Unassembled WGS sequence"/>
</dbReference>
<dbReference type="SUPFAM" id="SSF89550">
    <property type="entry name" value="PHP domain-like"/>
    <property type="match status" value="1"/>
</dbReference>
<dbReference type="STRING" id="1802385.A2856_00625"/>
<evidence type="ECO:0000313" key="2">
    <source>
        <dbReference type="Proteomes" id="UP000177885"/>
    </source>
</evidence>
<name>A0A1F7TLX5_9BACT</name>
<dbReference type="Pfam" id="PF13263">
    <property type="entry name" value="PHP_C"/>
    <property type="match status" value="1"/>
</dbReference>
<evidence type="ECO:0000313" key="1">
    <source>
        <dbReference type="EMBL" id="OGL66985.1"/>
    </source>
</evidence>
<evidence type="ECO:0008006" key="3">
    <source>
        <dbReference type="Google" id="ProtNLM"/>
    </source>
</evidence>
<dbReference type="AlphaFoldDB" id="A0A1F7TLX5"/>
<sequence>MKLIADWHVHSKYSRACSKELELPTIANWCVRKGIQVVATGDWTHPKWVEHLNEHLVESEPGLYKLKDGSSKTRFMLVTEVSQIYKRGGKTRRVHNLLFAPSLEAVAKVNAWLDKEEFNRRSDGRPILGIDSEELYKILKSLDERIILVPAHAWTPWYSVFGSKSGFDSLEECFGSMTKHIHAIETGLSSDPKMNWRLSGLDGVALISNSDAHSPRNLGREANVFDLETPSYDGFVQALKSRDPKRFLNTIEFFPEEGKYHLDGCADDKFSCTPKETKRLGGRCPTCKKPLTLGVEHRVEALADRSAESVASKKIPFKSIVPLEEVIADAFDVMPTSKKVRAEYLKLTDRVADEFTLLLETPIEAIAEVASTRDIPEAIRRMREGRVAIKPGYDGIYGTVSLLEERQGKPAQSNLL</sequence>
<gene>
    <name evidence="1" type="ORF">A2856_00625</name>
</gene>
<reference evidence="1 2" key="1">
    <citation type="journal article" date="2016" name="Nat. Commun.">
        <title>Thousands of microbial genomes shed light on interconnected biogeochemical processes in an aquifer system.</title>
        <authorList>
            <person name="Anantharaman K."/>
            <person name="Brown C.T."/>
            <person name="Hug L.A."/>
            <person name="Sharon I."/>
            <person name="Castelle C.J."/>
            <person name="Probst A.J."/>
            <person name="Thomas B.C."/>
            <person name="Singh A."/>
            <person name="Wilkins M.J."/>
            <person name="Karaoz U."/>
            <person name="Brodie E.L."/>
            <person name="Williams K.H."/>
            <person name="Hubbard S.S."/>
            <person name="Banfield J.F."/>
        </authorList>
    </citation>
    <scope>NUCLEOTIDE SEQUENCE [LARGE SCALE GENOMIC DNA]</scope>
</reference>